<reference evidence="3" key="2">
    <citation type="submission" date="2025-08" db="UniProtKB">
        <authorList>
            <consortium name="Ensembl"/>
        </authorList>
    </citation>
    <scope>IDENTIFICATION</scope>
</reference>
<dbReference type="InterPro" id="IPR050357">
    <property type="entry name" value="Arrestin_domain-protein"/>
</dbReference>
<feature type="domain" description="Arrestin C-terminal-like" evidence="2">
    <location>
        <begin position="204"/>
        <end position="331"/>
    </location>
</feature>
<dbReference type="PANTHER" id="PTHR11188">
    <property type="entry name" value="ARRESTIN DOMAIN CONTAINING PROTEIN"/>
    <property type="match status" value="1"/>
</dbReference>
<dbReference type="InterPro" id="IPR014756">
    <property type="entry name" value="Ig_E-set"/>
</dbReference>
<reference evidence="3" key="3">
    <citation type="submission" date="2025-09" db="UniProtKB">
        <authorList>
            <consortium name="Ensembl"/>
        </authorList>
    </citation>
    <scope>IDENTIFICATION</scope>
</reference>
<dbReference type="InterPro" id="IPR011022">
    <property type="entry name" value="Arrestin_C-like"/>
</dbReference>
<evidence type="ECO:0000313" key="4">
    <source>
        <dbReference type="Proteomes" id="UP000007635"/>
    </source>
</evidence>
<organism evidence="3 4">
    <name type="scientific">Gasterosteus aculeatus aculeatus</name>
    <name type="common">three-spined stickleback</name>
    <dbReference type="NCBI Taxonomy" id="481459"/>
    <lineage>
        <taxon>Eukaryota</taxon>
        <taxon>Metazoa</taxon>
        <taxon>Chordata</taxon>
        <taxon>Craniata</taxon>
        <taxon>Vertebrata</taxon>
        <taxon>Euteleostomi</taxon>
        <taxon>Actinopterygii</taxon>
        <taxon>Neopterygii</taxon>
        <taxon>Teleostei</taxon>
        <taxon>Neoteleostei</taxon>
        <taxon>Acanthomorphata</taxon>
        <taxon>Eupercaria</taxon>
        <taxon>Perciformes</taxon>
        <taxon>Cottioidei</taxon>
        <taxon>Gasterosteales</taxon>
        <taxon>Gasterosteidae</taxon>
        <taxon>Gasterosteus</taxon>
    </lineage>
</organism>
<dbReference type="GeneID" id="120831098"/>
<dbReference type="InterPro" id="IPR014752">
    <property type="entry name" value="Arrestin-like_C"/>
</dbReference>
<reference evidence="3 4" key="1">
    <citation type="journal article" date="2021" name="G3 (Bethesda)">
        <title>Improved contiguity of the threespine stickleback genome using long-read sequencing.</title>
        <authorList>
            <person name="Nath S."/>
            <person name="Shaw D.E."/>
            <person name="White M.A."/>
        </authorList>
    </citation>
    <scope>NUCLEOTIDE SEQUENCE [LARGE SCALE GENOMIC DNA]</scope>
    <source>
        <strain evidence="3 4">Lake Benthic</strain>
    </source>
</reference>
<dbReference type="Gene3D" id="2.60.40.640">
    <property type="match status" value="2"/>
</dbReference>
<protein>
    <recommendedName>
        <fullName evidence="2">Arrestin C-terminal-like domain-containing protein</fullName>
    </recommendedName>
</protein>
<dbReference type="GO" id="GO:0005886">
    <property type="term" value="C:plasma membrane"/>
    <property type="evidence" value="ECO:0007669"/>
    <property type="project" value="TreeGrafter"/>
</dbReference>
<dbReference type="Proteomes" id="UP000007635">
    <property type="component" value="Chromosome XIII"/>
</dbReference>
<sequence length="387" mass="43640">MCMPESGLKTRAAYRLRLLFGDFDFAHDISFWKMTIKTFAIEYDAINSKNTFTNGDTINGRVIVEASKETTVKSLVFTATGKARVRWSEHYGQNQHHVYWANEKYYNVKHHILREKRQDGTEVIGKGRHVFPFSFSIPDRKIPSSFKSNTGKIVHKLKAELKQSMKLTKEAKTHFMFVSKADRDIPGLMDPQHGCKDKSVKVFGSGNLSMDVHTQRMGFKQGEALQLTVKVRNNSSRSVKPKFVLYEKQSFYAMGHRRISTNEILKEKMESIASSGKETVTKVITIPWELPPSILNCSIIKLEYKLKIHLDIKYAADPEIKLPIVILPSSEVLAVKPPPAAAGFGFEAFGNPDEVPWGMPPPSQAPSQAAEPPPPYGAYAMYPIYPS</sequence>
<dbReference type="GO" id="GO:0015031">
    <property type="term" value="P:protein transport"/>
    <property type="evidence" value="ECO:0007669"/>
    <property type="project" value="TreeGrafter"/>
</dbReference>
<dbReference type="GO" id="GO:0005737">
    <property type="term" value="C:cytoplasm"/>
    <property type="evidence" value="ECO:0007669"/>
    <property type="project" value="TreeGrafter"/>
</dbReference>
<dbReference type="GeneTree" id="ENSGT00940000165930"/>
<dbReference type="AlphaFoldDB" id="A0AAQ4RPI7"/>
<keyword evidence="4" id="KW-1185">Reference proteome</keyword>
<name>A0AAQ4RPI7_GASAC</name>
<dbReference type="GO" id="GO:0007399">
    <property type="term" value="P:nervous system development"/>
    <property type="evidence" value="ECO:0007669"/>
    <property type="project" value="UniProtKB-ARBA"/>
</dbReference>
<evidence type="ECO:0000259" key="2">
    <source>
        <dbReference type="SMART" id="SM01017"/>
    </source>
</evidence>
<dbReference type="SUPFAM" id="SSF81296">
    <property type="entry name" value="E set domains"/>
    <property type="match status" value="2"/>
</dbReference>
<comment type="similarity">
    <text evidence="1">Belongs to the arrestin family.</text>
</comment>
<dbReference type="SMART" id="SM01017">
    <property type="entry name" value="Arrestin_C"/>
    <property type="match status" value="1"/>
</dbReference>
<evidence type="ECO:0000313" key="3">
    <source>
        <dbReference type="Ensembl" id="ENSGACP00000064842.1"/>
    </source>
</evidence>
<evidence type="ECO:0000256" key="1">
    <source>
        <dbReference type="ARBA" id="ARBA00005298"/>
    </source>
</evidence>
<accession>A0AAQ4RPI7</accession>
<dbReference type="PANTHER" id="PTHR11188:SF135">
    <property type="entry name" value="ARRESTIN DOMAIN CONTAINING 3-LIKE-RELATED"/>
    <property type="match status" value="1"/>
</dbReference>
<dbReference type="Pfam" id="PF00339">
    <property type="entry name" value="Arrestin_N"/>
    <property type="match status" value="1"/>
</dbReference>
<dbReference type="RefSeq" id="XP_040052184.1">
    <property type="nucleotide sequence ID" value="XM_040196250.1"/>
</dbReference>
<dbReference type="Ensembl" id="ENSGACT00000063595.1">
    <property type="protein sequence ID" value="ENSGACP00000064842.1"/>
    <property type="gene ID" value="ENSGACG00000010182.2"/>
</dbReference>
<proteinExistence type="inferred from homology"/>
<dbReference type="KEGG" id="gat:120831098"/>
<dbReference type="InterPro" id="IPR011021">
    <property type="entry name" value="Arrestin-like_N"/>
</dbReference>
<dbReference type="Pfam" id="PF02752">
    <property type="entry name" value="Arrestin_C"/>
    <property type="match status" value="1"/>
</dbReference>